<evidence type="ECO:0000256" key="1">
    <source>
        <dbReference type="SAM" id="MobiDB-lite"/>
    </source>
</evidence>
<keyword evidence="4" id="KW-1185">Reference proteome</keyword>
<keyword evidence="2" id="KW-0812">Transmembrane</keyword>
<proteinExistence type="predicted"/>
<evidence type="ECO:0000313" key="3">
    <source>
        <dbReference type="EMBL" id="EOX93659.1"/>
    </source>
</evidence>
<dbReference type="HOGENOM" id="CLU_2594583_0_0_1"/>
<dbReference type="AlphaFoldDB" id="A0A061DLM5"/>
<dbReference type="Gramene" id="EOX93659">
    <property type="protein sequence ID" value="EOX93659"/>
    <property type="gene ID" value="TCM_002546"/>
</dbReference>
<accession>A0A061DLM5</accession>
<dbReference type="InParanoid" id="A0A061DLM5"/>
<feature type="transmembrane region" description="Helical" evidence="2">
    <location>
        <begin position="33"/>
        <end position="54"/>
    </location>
</feature>
<organism evidence="3 4">
    <name type="scientific">Theobroma cacao</name>
    <name type="common">Cacao</name>
    <name type="synonym">Cocoa</name>
    <dbReference type="NCBI Taxonomy" id="3641"/>
    <lineage>
        <taxon>Eukaryota</taxon>
        <taxon>Viridiplantae</taxon>
        <taxon>Streptophyta</taxon>
        <taxon>Embryophyta</taxon>
        <taxon>Tracheophyta</taxon>
        <taxon>Spermatophyta</taxon>
        <taxon>Magnoliopsida</taxon>
        <taxon>eudicotyledons</taxon>
        <taxon>Gunneridae</taxon>
        <taxon>Pentapetalae</taxon>
        <taxon>rosids</taxon>
        <taxon>malvids</taxon>
        <taxon>Malvales</taxon>
        <taxon>Malvaceae</taxon>
        <taxon>Byttnerioideae</taxon>
        <taxon>Theobroma</taxon>
    </lineage>
</organism>
<dbReference type="EMBL" id="CM001879">
    <property type="protein sequence ID" value="EOX93659.1"/>
    <property type="molecule type" value="Genomic_DNA"/>
</dbReference>
<keyword evidence="2" id="KW-1133">Transmembrane helix</keyword>
<name>A0A061DLM5_THECC</name>
<protein>
    <submittedName>
        <fullName evidence="3">Uncharacterized protein</fullName>
    </submittedName>
</protein>
<reference evidence="3 4" key="1">
    <citation type="journal article" date="2013" name="Genome Biol.">
        <title>The genome sequence of the most widely cultivated cacao type and its use to identify candidate genes regulating pod color.</title>
        <authorList>
            <person name="Motamayor J.C."/>
            <person name="Mockaitis K."/>
            <person name="Schmutz J."/>
            <person name="Haiminen N."/>
            <person name="Iii D.L."/>
            <person name="Cornejo O."/>
            <person name="Findley S.D."/>
            <person name="Zheng P."/>
            <person name="Utro F."/>
            <person name="Royaert S."/>
            <person name="Saski C."/>
            <person name="Jenkins J."/>
            <person name="Podicheti R."/>
            <person name="Zhao M."/>
            <person name="Scheffler B.E."/>
            <person name="Stack J.C."/>
            <person name="Feltus F.A."/>
            <person name="Mustiga G.M."/>
            <person name="Amores F."/>
            <person name="Phillips W."/>
            <person name="Marelli J.P."/>
            <person name="May G.D."/>
            <person name="Shapiro H."/>
            <person name="Ma J."/>
            <person name="Bustamante C.D."/>
            <person name="Schnell R.J."/>
            <person name="Main D."/>
            <person name="Gilbert D."/>
            <person name="Parida L."/>
            <person name="Kuhn D.N."/>
        </authorList>
    </citation>
    <scope>NUCLEOTIDE SEQUENCE [LARGE SCALE GENOMIC DNA]</scope>
    <source>
        <strain evidence="4">cv. Matina 1-6</strain>
    </source>
</reference>
<keyword evidence="2" id="KW-0472">Membrane</keyword>
<gene>
    <name evidence="3" type="ORF">TCM_002546</name>
</gene>
<sequence length="80" mass="8387">MPSQYPDGSDPNVWFGDNNGGGGGDDGVSSTTIVWIVAGILIAILVLVIVYYIAKKGKSFGLCCSCKIEFGHSHHGPSKC</sequence>
<feature type="region of interest" description="Disordered" evidence="1">
    <location>
        <begin position="1"/>
        <end position="21"/>
    </location>
</feature>
<evidence type="ECO:0000256" key="2">
    <source>
        <dbReference type="SAM" id="Phobius"/>
    </source>
</evidence>
<dbReference type="OMA" id="CKVECGH"/>
<dbReference type="Proteomes" id="UP000026915">
    <property type="component" value="Chromosome 1"/>
</dbReference>
<evidence type="ECO:0000313" key="4">
    <source>
        <dbReference type="Proteomes" id="UP000026915"/>
    </source>
</evidence>